<keyword evidence="7 15" id="KW-0418">Kinase</keyword>
<organism evidence="15 16">
    <name type="scientific">Sphingomonas mollis</name>
    <dbReference type="NCBI Taxonomy" id="2795726"/>
    <lineage>
        <taxon>Bacteria</taxon>
        <taxon>Pseudomonadati</taxon>
        <taxon>Pseudomonadota</taxon>
        <taxon>Alphaproteobacteria</taxon>
        <taxon>Sphingomonadales</taxon>
        <taxon>Sphingomonadaceae</taxon>
        <taxon>Sphingomonas</taxon>
    </lineage>
</organism>
<dbReference type="PRINTS" id="PR00344">
    <property type="entry name" value="BCTRLSENSOR"/>
</dbReference>
<reference evidence="16" key="1">
    <citation type="submission" date="2020-12" db="EMBL/GenBank/DDBJ databases">
        <title>Hymenobacter sp.</title>
        <authorList>
            <person name="Kim M.K."/>
        </authorList>
    </citation>
    <scope>NUCLEOTIDE SEQUENCE [LARGE SCALE GENOMIC DNA]</scope>
    <source>
        <strain evidence="16">BT553</strain>
    </source>
</reference>
<dbReference type="PANTHER" id="PTHR45436">
    <property type="entry name" value="SENSOR HISTIDINE KINASE YKOH"/>
    <property type="match status" value="1"/>
</dbReference>
<evidence type="ECO:0000256" key="7">
    <source>
        <dbReference type="ARBA" id="ARBA00022777"/>
    </source>
</evidence>
<dbReference type="SUPFAM" id="SSF55874">
    <property type="entry name" value="ATPase domain of HSP90 chaperone/DNA topoisomerase II/histidine kinase"/>
    <property type="match status" value="1"/>
</dbReference>
<dbReference type="InterPro" id="IPR003660">
    <property type="entry name" value="HAMP_dom"/>
</dbReference>
<accession>A0ABS0XSL7</accession>
<comment type="catalytic activity">
    <reaction evidence="1">
        <text>ATP + protein L-histidine = ADP + protein N-phospho-L-histidine.</text>
        <dbReference type="EC" id="2.7.13.3"/>
    </reaction>
</comment>
<evidence type="ECO:0000256" key="4">
    <source>
        <dbReference type="ARBA" id="ARBA00022553"/>
    </source>
</evidence>
<dbReference type="InterPro" id="IPR004358">
    <property type="entry name" value="Sig_transdc_His_kin-like_C"/>
</dbReference>
<gene>
    <name evidence="15" type="ORF">JAO74_13330</name>
</gene>
<dbReference type="PROSITE" id="PS50109">
    <property type="entry name" value="HIS_KIN"/>
    <property type="match status" value="1"/>
</dbReference>
<feature type="transmembrane region" description="Helical" evidence="12">
    <location>
        <begin position="175"/>
        <end position="196"/>
    </location>
</feature>
<dbReference type="Gene3D" id="3.30.565.10">
    <property type="entry name" value="Histidine kinase-like ATPase, C-terminal domain"/>
    <property type="match status" value="1"/>
</dbReference>
<proteinExistence type="predicted"/>
<evidence type="ECO:0000256" key="10">
    <source>
        <dbReference type="ARBA" id="ARBA00023136"/>
    </source>
</evidence>
<evidence type="ECO:0000313" key="15">
    <source>
        <dbReference type="EMBL" id="MBJ6122775.1"/>
    </source>
</evidence>
<evidence type="ECO:0000259" key="13">
    <source>
        <dbReference type="PROSITE" id="PS50109"/>
    </source>
</evidence>
<comment type="caution">
    <text evidence="15">The sequence shown here is derived from an EMBL/GenBank/DDBJ whole genome shotgun (WGS) entry which is preliminary data.</text>
</comment>
<evidence type="ECO:0000256" key="9">
    <source>
        <dbReference type="ARBA" id="ARBA00023012"/>
    </source>
</evidence>
<feature type="domain" description="HAMP" evidence="14">
    <location>
        <begin position="199"/>
        <end position="250"/>
    </location>
</feature>
<dbReference type="PROSITE" id="PS50885">
    <property type="entry name" value="HAMP"/>
    <property type="match status" value="1"/>
</dbReference>
<evidence type="ECO:0000256" key="11">
    <source>
        <dbReference type="SAM" id="MobiDB-lite"/>
    </source>
</evidence>
<keyword evidence="10 12" id="KW-0472">Membrane</keyword>
<dbReference type="EC" id="2.7.13.3" evidence="3"/>
<evidence type="ECO:0000256" key="3">
    <source>
        <dbReference type="ARBA" id="ARBA00012438"/>
    </source>
</evidence>
<dbReference type="Pfam" id="PF02518">
    <property type="entry name" value="HATPase_c"/>
    <property type="match status" value="1"/>
</dbReference>
<feature type="compositionally biased region" description="Basic and acidic residues" evidence="11">
    <location>
        <begin position="114"/>
        <end position="132"/>
    </location>
</feature>
<keyword evidence="4" id="KW-0597">Phosphoprotein</keyword>
<dbReference type="InterPro" id="IPR003594">
    <property type="entry name" value="HATPase_dom"/>
</dbReference>
<evidence type="ECO:0000259" key="14">
    <source>
        <dbReference type="PROSITE" id="PS50885"/>
    </source>
</evidence>
<evidence type="ECO:0000256" key="2">
    <source>
        <dbReference type="ARBA" id="ARBA00004370"/>
    </source>
</evidence>
<dbReference type="InterPro" id="IPR050428">
    <property type="entry name" value="TCS_sensor_his_kinase"/>
</dbReference>
<keyword evidence="9" id="KW-0902">Two-component regulatory system</keyword>
<evidence type="ECO:0000256" key="8">
    <source>
        <dbReference type="ARBA" id="ARBA00022989"/>
    </source>
</evidence>
<dbReference type="InterPro" id="IPR005467">
    <property type="entry name" value="His_kinase_dom"/>
</dbReference>
<dbReference type="EMBL" id="JAELXS010000007">
    <property type="protein sequence ID" value="MBJ6122775.1"/>
    <property type="molecule type" value="Genomic_DNA"/>
</dbReference>
<dbReference type="SMART" id="SM00387">
    <property type="entry name" value="HATPase_c"/>
    <property type="match status" value="1"/>
</dbReference>
<feature type="domain" description="Histidine kinase" evidence="13">
    <location>
        <begin position="258"/>
        <end position="451"/>
    </location>
</feature>
<comment type="subcellular location">
    <subcellularLocation>
        <location evidence="2">Membrane</location>
    </subcellularLocation>
</comment>
<evidence type="ECO:0000256" key="6">
    <source>
        <dbReference type="ARBA" id="ARBA00022692"/>
    </source>
</evidence>
<keyword evidence="16" id="KW-1185">Reference proteome</keyword>
<evidence type="ECO:0000256" key="12">
    <source>
        <dbReference type="SAM" id="Phobius"/>
    </source>
</evidence>
<keyword evidence="8 12" id="KW-1133">Transmembrane helix</keyword>
<evidence type="ECO:0000256" key="1">
    <source>
        <dbReference type="ARBA" id="ARBA00000085"/>
    </source>
</evidence>
<protein>
    <recommendedName>
        <fullName evidence="3">histidine kinase</fullName>
        <ecNumber evidence="3">2.7.13.3</ecNumber>
    </recommendedName>
</protein>
<feature type="region of interest" description="Disordered" evidence="11">
    <location>
        <begin position="96"/>
        <end position="138"/>
    </location>
</feature>
<dbReference type="InterPro" id="IPR036890">
    <property type="entry name" value="HATPase_C_sf"/>
</dbReference>
<dbReference type="Proteomes" id="UP000640426">
    <property type="component" value="Unassembled WGS sequence"/>
</dbReference>
<name>A0ABS0XSL7_9SPHN</name>
<evidence type="ECO:0000256" key="5">
    <source>
        <dbReference type="ARBA" id="ARBA00022679"/>
    </source>
</evidence>
<sequence length="452" mass="47444">MILRAPRSMQGRLFALSLLATLVALLIAAWGIAGVLERFVVAGIDQRLDAEIALLASAVDGDGRIDRTRIEARRGVMQSGGGWRWRIETPRGAMGSTDLPALADGPPGPPGLHGPRDDRRDGPDGPDGEPRAIDGQTEQGVRLHARRYTIATAAGPVTITAAAPRRVIARPIRDAIVPLLIVLAMLGIVLTLAAWVQLRLGLRPLRQLQGAVAAIRAGRADRVDEDQPTELRPLAAELNALAADNEAALASARMAAANLAHALKTPVATLALAVRDDPERARQVARIDATIRHHLGRARDGHAGARVVTPLAPAVAALVHVVERLHAGRDVTIDAAIPADLAVRLDAHDLDEIVGNLIDNAARHAKSAVRIVAAREDRMVRLSVIDDGPGIAAADRQRATDPGVRLDERGDGHGFGLAIVRDLVALHGGGLSLDEAPGGGLAVTVTIPAALS</sequence>
<dbReference type="PANTHER" id="PTHR45436:SF5">
    <property type="entry name" value="SENSOR HISTIDINE KINASE TRCS"/>
    <property type="match status" value="1"/>
</dbReference>
<dbReference type="RefSeq" id="WP_199038883.1">
    <property type="nucleotide sequence ID" value="NZ_JAELXS010000007.1"/>
</dbReference>
<dbReference type="Gene3D" id="1.10.287.130">
    <property type="match status" value="1"/>
</dbReference>
<evidence type="ECO:0000313" key="16">
    <source>
        <dbReference type="Proteomes" id="UP000640426"/>
    </source>
</evidence>
<dbReference type="GO" id="GO:0016301">
    <property type="term" value="F:kinase activity"/>
    <property type="evidence" value="ECO:0007669"/>
    <property type="project" value="UniProtKB-KW"/>
</dbReference>
<keyword evidence="5" id="KW-0808">Transferase</keyword>
<keyword evidence="6 12" id="KW-0812">Transmembrane</keyword>